<dbReference type="SUPFAM" id="SSF63829">
    <property type="entry name" value="Calcium-dependent phosphotriesterase"/>
    <property type="match status" value="1"/>
</dbReference>
<keyword evidence="1" id="KW-0812">Transmembrane</keyword>
<keyword evidence="1" id="KW-0472">Membrane</keyword>
<evidence type="ECO:0000259" key="3">
    <source>
        <dbReference type="Pfam" id="PF07589"/>
    </source>
</evidence>
<evidence type="ECO:0000313" key="5">
    <source>
        <dbReference type="Proteomes" id="UP000320735"/>
    </source>
</evidence>
<evidence type="ECO:0000256" key="1">
    <source>
        <dbReference type="SAM" id="Phobius"/>
    </source>
</evidence>
<dbReference type="NCBIfam" id="TIGR02595">
    <property type="entry name" value="PEP_CTERM"/>
    <property type="match status" value="1"/>
</dbReference>
<comment type="caution">
    <text evidence="4">The sequence shown here is derived from an EMBL/GenBank/DDBJ whole genome shotgun (WGS) entry which is preliminary data.</text>
</comment>
<evidence type="ECO:0000313" key="4">
    <source>
        <dbReference type="EMBL" id="TWU09442.1"/>
    </source>
</evidence>
<dbReference type="EMBL" id="SJPP01000002">
    <property type="protein sequence ID" value="TWU09442.1"/>
    <property type="molecule type" value="Genomic_DNA"/>
</dbReference>
<accession>A0A5C6BCJ9</accession>
<dbReference type="Pfam" id="PF07589">
    <property type="entry name" value="PEP-CTERM"/>
    <property type="match status" value="1"/>
</dbReference>
<dbReference type="Proteomes" id="UP000320735">
    <property type="component" value="Unassembled WGS sequence"/>
</dbReference>
<dbReference type="RefSeq" id="WP_146373134.1">
    <property type="nucleotide sequence ID" value="NZ_SJPP01000002.1"/>
</dbReference>
<evidence type="ECO:0000256" key="2">
    <source>
        <dbReference type="SAM" id="SignalP"/>
    </source>
</evidence>
<feature type="domain" description="Ice-binding protein C-terminal" evidence="3">
    <location>
        <begin position="275"/>
        <end position="299"/>
    </location>
</feature>
<proteinExistence type="predicted"/>
<dbReference type="InterPro" id="IPR013424">
    <property type="entry name" value="Ice-binding_C"/>
</dbReference>
<keyword evidence="1" id="KW-1133">Transmembrane helix</keyword>
<keyword evidence="5" id="KW-1185">Reference proteome</keyword>
<organism evidence="4 5">
    <name type="scientific">Symmachiella macrocystis</name>
    <dbReference type="NCBI Taxonomy" id="2527985"/>
    <lineage>
        <taxon>Bacteria</taxon>
        <taxon>Pseudomonadati</taxon>
        <taxon>Planctomycetota</taxon>
        <taxon>Planctomycetia</taxon>
        <taxon>Planctomycetales</taxon>
        <taxon>Planctomycetaceae</taxon>
        <taxon>Symmachiella</taxon>
    </lineage>
</organism>
<sequence length="304" mass="31646" precursor="true">MKHILLAGLVSLGLASSAQAGILTGANPTFNLFQAPPISGSTHMNIAYHAGFNQYYGGIGGSPDFTAFVWSAAGGAPIQVIQPNNADIRAFNYNSNTNALELITYNAQSGNGGGDRGLLTVGLDGAGLLTGSHTNTLASLPGLNGVQTMPAYDAAQNQFYSRDNGGTVNVVSRVDGTLSGTINLDLAAAGSPLLQSYTLGFDETQNALIAIDYLNAQALVFDLSGNFLGASQLTGFAGSIPNAYNTGYTNGQLFVYDGQIEAWRGYEIFSNMAVVPEPSTFALLGIGGLALVGYGWRRKRQQAA</sequence>
<gene>
    <name evidence="4" type="ORF">CA54_46840</name>
</gene>
<reference evidence="4 5" key="1">
    <citation type="submission" date="2019-02" db="EMBL/GenBank/DDBJ databases">
        <title>Deep-cultivation of Planctomycetes and their phenomic and genomic characterization uncovers novel biology.</title>
        <authorList>
            <person name="Wiegand S."/>
            <person name="Jogler M."/>
            <person name="Boedeker C."/>
            <person name="Pinto D."/>
            <person name="Vollmers J."/>
            <person name="Rivas-Marin E."/>
            <person name="Kohn T."/>
            <person name="Peeters S.H."/>
            <person name="Heuer A."/>
            <person name="Rast P."/>
            <person name="Oberbeckmann S."/>
            <person name="Bunk B."/>
            <person name="Jeske O."/>
            <person name="Meyerdierks A."/>
            <person name="Storesund J.E."/>
            <person name="Kallscheuer N."/>
            <person name="Luecker S."/>
            <person name="Lage O.M."/>
            <person name="Pohl T."/>
            <person name="Merkel B.J."/>
            <person name="Hornburger P."/>
            <person name="Mueller R.-W."/>
            <person name="Bruemmer F."/>
            <person name="Labrenz M."/>
            <person name="Spormann A.M."/>
            <person name="Op Den Camp H."/>
            <person name="Overmann J."/>
            <person name="Amann R."/>
            <person name="Jetten M.S.M."/>
            <person name="Mascher T."/>
            <person name="Medema M.H."/>
            <person name="Devos D.P."/>
            <person name="Kaster A.-K."/>
            <person name="Ovreas L."/>
            <person name="Rohde M."/>
            <person name="Galperin M.Y."/>
            <person name="Jogler C."/>
        </authorList>
    </citation>
    <scope>NUCLEOTIDE SEQUENCE [LARGE SCALE GENOMIC DNA]</scope>
    <source>
        <strain evidence="4 5">CA54</strain>
    </source>
</reference>
<dbReference type="AlphaFoldDB" id="A0A5C6BCJ9"/>
<feature type="transmembrane region" description="Helical" evidence="1">
    <location>
        <begin position="279"/>
        <end position="296"/>
    </location>
</feature>
<feature type="chain" id="PRO_5022677769" evidence="2">
    <location>
        <begin position="21"/>
        <end position="304"/>
    </location>
</feature>
<feature type="signal peptide" evidence="2">
    <location>
        <begin position="1"/>
        <end position="20"/>
    </location>
</feature>
<keyword evidence="2" id="KW-0732">Signal</keyword>
<dbReference type="OrthoDB" id="8532973at2"/>
<name>A0A5C6BCJ9_9PLAN</name>
<protein>
    <submittedName>
        <fullName evidence="4">PEP-CTERM motif protein</fullName>
    </submittedName>
</protein>